<reference evidence="1" key="1">
    <citation type="submission" date="2022-08" db="EMBL/GenBank/DDBJ databases">
        <title>Genome Sequence of Fusarium decemcellulare.</title>
        <authorList>
            <person name="Buettner E."/>
        </authorList>
    </citation>
    <scope>NUCLEOTIDE SEQUENCE</scope>
    <source>
        <strain evidence="1">Babe19</strain>
    </source>
</reference>
<organism evidence="1 2">
    <name type="scientific">Fusarium decemcellulare</name>
    <dbReference type="NCBI Taxonomy" id="57161"/>
    <lineage>
        <taxon>Eukaryota</taxon>
        <taxon>Fungi</taxon>
        <taxon>Dikarya</taxon>
        <taxon>Ascomycota</taxon>
        <taxon>Pezizomycotina</taxon>
        <taxon>Sordariomycetes</taxon>
        <taxon>Hypocreomycetidae</taxon>
        <taxon>Hypocreales</taxon>
        <taxon>Nectriaceae</taxon>
        <taxon>Fusarium</taxon>
        <taxon>Fusarium decemcellulare species complex</taxon>
    </lineage>
</organism>
<accession>A0ACC1RD41</accession>
<keyword evidence="2" id="KW-1185">Reference proteome</keyword>
<dbReference type="EMBL" id="JANRMS010004695">
    <property type="protein sequence ID" value="KAJ3506721.1"/>
    <property type="molecule type" value="Genomic_DNA"/>
</dbReference>
<comment type="caution">
    <text evidence="1">The sequence shown here is derived from an EMBL/GenBank/DDBJ whole genome shotgun (WGS) entry which is preliminary data.</text>
</comment>
<sequence length="259" mass="26700">MSDRQTQPYELKALEKGRRPLPQHRGDRPPIPTAAGTDGHSLVQTQQAPPFPPALPAASHAADGSPEDLKSSSGSGSADTTPATDSAAAATTGNVNLPSPAMPSAVTGSGPLAPPAPIAPISAAGVPTAATRAAAASTTGYRYWTDAELRRLILLKRQDLPWEEIQSEFPGRTIEGLRQTFFKRRARVERLMDQEAAEQAASSGSTTTGAGPDGQPGQVVEAQQTDGGNQEVSGGQDGSGDQPSSGEQAPDNGEEMTEG</sequence>
<evidence type="ECO:0000313" key="1">
    <source>
        <dbReference type="EMBL" id="KAJ3506721.1"/>
    </source>
</evidence>
<proteinExistence type="predicted"/>
<name>A0ACC1RD41_9HYPO</name>
<evidence type="ECO:0000313" key="2">
    <source>
        <dbReference type="Proteomes" id="UP001148629"/>
    </source>
</evidence>
<protein>
    <submittedName>
        <fullName evidence="1">Uncharacterized protein</fullName>
    </submittedName>
</protein>
<dbReference type="Proteomes" id="UP001148629">
    <property type="component" value="Unassembled WGS sequence"/>
</dbReference>
<gene>
    <name evidence="1" type="ORF">NM208_g16043</name>
</gene>